<feature type="region of interest" description="Disordered" evidence="2">
    <location>
        <begin position="89"/>
        <end position="121"/>
    </location>
</feature>
<dbReference type="PANTHER" id="PTHR43405">
    <property type="entry name" value="GLYCOSYL HYDROLASE DIGH"/>
    <property type="match status" value="1"/>
</dbReference>
<dbReference type="Proteomes" id="UP000461768">
    <property type="component" value="Unassembled WGS sequence"/>
</dbReference>
<dbReference type="SUPFAM" id="SSF51445">
    <property type="entry name" value="(Trans)glycosidases"/>
    <property type="match status" value="1"/>
</dbReference>
<dbReference type="AlphaFoldDB" id="A0A7V7QKB2"/>
<dbReference type="Pfam" id="PF00041">
    <property type="entry name" value="fn3"/>
    <property type="match status" value="1"/>
</dbReference>
<dbReference type="Gene3D" id="2.60.40.10">
    <property type="entry name" value="Immunoglobulins"/>
    <property type="match status" value="4"/>
</dbReference>
<dbReference type="InterPro" id="IPR003790">
    <property type="entry name" value="GHL10"/>
</dbReference>
<dbReference type="SMART" id="SM00060">
    <property type="entry name" value="FN3"/>
    <property type="match status" value="4"/>
</dbReference>
<proteinExistence type="predicted"/>
<keyword evidence="5" id="KW-0378">Hydrolase</keyword>
<dbReference type="InterPro" id="IPR013783">
    <property type="entry name" value="Ig-like_fold"/>
</dbReference>
<dbReference type="Pfam" id="PF02638">
    <property type="entry name" value="GHL10"/>
    <property type="match status" value="3"/>
</dbReference>
<reference evidence="5 6" key="1">
    <citation type="submission" date="2019-09" db="EMBL/GenBank/DDBJ databases">
        <authorList>
            <person name="Valk L.C."/>
        </authorList>
    </citation>
    <scope>NUCLEOTIDE SEQUENCE [LARGE SCALE GENOMIC DNA]</scope>
    <source>
        <strain evidence="5">GalUA</strain>
    </source>
</reference>
<evidence type="ECO:0000313" key="6">
    <source>
        <dbReference type="Proteomes" id="UP000461768"/>
    </source>
</evidence>
<evidence type="ECO:0000256" key="3">
    <source>
        <dbReference type="SAM" id="SignalP"/>
    </source>
</evidence>
<dbReference type="CDD" id="cd00063">
    <property type="entry name" value="FN3"/>
    <property type="match status" value="2"/>
</dbReference>
<sequence>MNKRIIAILLMAVMIISTFSNTALASNDILEVQGSNAFSNDSLEGIETGTFTLEEEATIIENKEDNIIVEYNDTNSENPDKDANLEEHEEILEDEKSQETNESTQIDDDVNENQIPPVQNTLDDNNVVKELVTGPKAVTSLTYVAMNYKEVMISWKESEEATQYGIYRSAEKDGTYELLAKISTTNYKSEVSCGLQYYYKVVPFKDTIQGEENIIAIVTKPDKVSNLKAQLKVTSISISWKAGKGAQVYTIYRSEKKNSAYEIVGETNKTKYTDKSTVQGKSYYYKVFAKSNGTQGEGVQTKKSIKIPKGPKAVKGLKYKRESFNSLTLSWKASTGATKYTIYRSTSKNGIYKKIKTTTKTTYRLKNVKCGKIYFYKIVPYKDKLPGKEKIIKANTIPDKVTKLKATVKDNTITLTWKKAKGAVTYEIYRSNKKNSGFTKVAEIKKTKYIDKNLTYGKTYYYQVYARSNDSKGKKVVCNATIPKENTADLSKEMRAVWISYLDYGLLKDKNESDFTKNINAMYDKVLAQNANTVIVHVRAFSDAVYPSRFYSWGNYITSSEDGPDYDPLEIMITQAHKKGLLFQAWINPYRTKDGGRVNPGSSSAIKKIVSGVEEIVLNYDVDGIHFDDYFYLSTDDTSQEEKMANVNKMVMQVYAKIKSIKSNVIFGISPAGNIDYAKSIGCDVETWLSTTGYIDYICPQLYWSDDYVTRSGTYTKMFTNTMKQWASINKNNTTMYAGLALYKVGTAVETTWGSDMGWGRSTSNLYHQYKAAKNAGYLGYSLYRYESLSLPAAKEELNQLKKLSK</sequence>
<comment type="caution">
    <text evidence="5">The sequence shown here is derived from an EMBL/GenBank/DDBJ whole genome shotgun (WGS) entry which is preliminary data.</text>
</comment>
<name>A0A7V7QKB2_9FIRM</name>
<reference evidence="5 6" key="2">
    <citation type="submission" date="2020-02" db="EMBL/GenBank/DDBJ databases">
        <title>Candidatus Galacturonibacter soehngenii shows hetero-acetogenic catabolism of galacturonic acid but lacks a canonical carbon monoxide dehydrogenase/acetyl-CoA synthase complex.</title>
        <authorList>
            <person name="Diender M."/>
            <person name="Stouten G.R."/>
            <person name="Petersen J.F."/>
            <person name="Nielsen P.H."/>
            <person name="Dueholm M.S."/>
            <person name="Pronk J.T."/>
            <person name="Van Loosdrecht M.C.M."/>
        </authorList>
    </citation>
    <scope>NUCLEOTIDE SEQUENCE [LARGE SCALE GENOMIC DNA]</scope>
    <source>
        <strain evidence="5">GalUA</strain>
    </source>
</reference>
<dbReference type="InterPro" id="IPR036116">
    <property type="entry name" value="FN3_sf"/>
</dbReference>
<dbReference type="PROSITE" id="PS50853">
    <property type="entry name" value="FN3"/>
    <property type="match status" value="1"/>
</dbReference>
<feature type="compositionally biased region" description="Polar residues" evidence="2">
    <location>
        <begin position="112"/>
        <end position="121"/>
    </location>
</feature>
<feature type="signal peptide" evidence="3">
    <location>
        <begin position="1"/>
        <end position="25"/>
    </location>
</feature>
<dbReference type="EMBL" id="WAGX01000005">
    <property type="protein sequence ID" value="KAB1438232.1"/>
    <property type="molecule type" value="Genomic_DNA"/>
</dbReference>
<dbReference type="SUPFAM" id="SSF49265">
    <property type="entry name" value="Fibronectin type III"/>
    <property type="match status" value="2"/>
</dbReference>
<organism evidence="5 6">
    <name type="scientific">Candidatus Galacturonatibacter soehngenii</name>
    <dbReference type="NCBI Taxonomy" id="2307010"/>
    <lineage>
        <taxon>Bacteria</taxon>
        <taxon>Bacillati</taxon>
        <taxon>Bacillota</taxon>
        <taxon>Clostridia</taxon>
        <taxon>Lachnospirales</taxon>
        <taxon>Lachnospiraceae</taxon>
        <taxon>Candidatus Galacturonatibacter</taxon>
    </lineage>
</organism>
<keyword evidence="1 3" id="KW-0732">Signal</keyword>
<dbReference type="RefSeq" id="WP_151145305.1">
    <property type="nucleotide sequence ID" value="NZ_WAGX01000005.1"/>
</dbReference>
<dbReference type="InterPro" id="IPR003961">
    <property type="entry name" value="FN3_dom"/>
</dbReference>
<gene>
    <name evidence="5" type="ORF">F7O84_11815</name>
</gene>
<evidence type="ECO:0000256" key="1">
    <source>
        <dbReference type="ARBA" id="ARBA00022729"/>
    </source>
</evidence>
<evidence type="ECO:0000259" key="4">
    <source>
        <dbReference type="PROSITE" id="PS50853"/>
    </source>
</evidence>
<accession>A0A7V7QKB2</accession>
<keyword evidence="6" id="KW-1185">Reference proteome</keyword>
<evidence type="ECO:0000313" key="5">
    <source>
        <dbReference type="EMBL" id="KAB1438232.1"/>
    </source>
</evidence>
<dbReference type="Gene3D" id="3.20.20.80">
    <property type="entry name" value="Glycosidases"/>
    <property type="match status" value="2"/>
</dbReference>
<dbReference type="PANTHER" id="PTHR43405:SF1">
    <property type="entry name" value="GLYCOSYL HYDROLASE DIGH"/>
    <property type="match status" value="1"/>
</dbReference>
<dbReference type="InterPro" id="IPR052177">
    <property type="entry name" value="Divisome_Glycosyl_Hydrolase"/>
</dbReference>
<feature type="domain" description="Fibronectin type-III" evidence="4">
    <location>
        <begin position="397"/>
        <end position="486"/>
    </location>
</feature>
<feature type="chain" id="PRO_5030958119" evidence="3">
    <location>
        <begin position="26"/>
        <end position="806"/>
    </location>
</feature>
<evidence type="ECO:0000256" key="2">
    <source>
        <dbReference type="SAM" id="MobiDB-lite"/>
    </source>
</evidence>
<dbReference type="InterPro" id="IPR017853">
    <property type="entry name" value="GH"/>
</dbReference>
<dbReference type="OrthoDB" id="43070at2"/>
<dbReference type="GO" id="GO:0016787">
    <property type="term" value="F:hydrolase activity"/>
    <property type="evidence" value="ECO:0007669"/>
    <property type="project" value="UniProtKB-KW"/>
</dbReference>
<protein>
    <submittedName>
        <fullName evidence="5">Family 10 glycosylhydrolase</fullName>
    </submittedName>
</protein>